<comment type="function">
    <text evidence="4">Component of a hydro-lyase that catalyzes the dehydration of mevalonate 5-phosphate (MVA5P) to form trans-anhydromevalonate 5-phosphate (tAHMP). Involved in the archaeal mevalonate (MVA) pathway, which provides fundamental precursors for isoprenoid biosynthesis, such as isopentenyl diphosphate (IPP) and dimethylallyl diphosphate (DMAPP).</text>
</comment>
<evidence type="ECO:0000256" key="6">
    <source>
        <dbReference type="ARBA" id="ARBA00046520"/>
    </source>
</evidence>
<accession>A0A0V8RUH4</accession>
<evidence type="ECO:0000256" key="8">
    <source>
        <dbReference type="ARBA" id="ARBA00047196"/>
    </source>
</evidence>
<dbReference type="EC" id="4.2.1.182" evidence="7"/>
<evidence type="ECO:0000256" key="7">
    <source>
        <dbReference type="ARBA" id="ARBA00047176"/>
    </source>
</evidence>
<comment type="catalytic activity">
    <reaction evidence="3">
        <text>(R)-5-phosphomevalonate = (2E)-3-methyl-5-phosphooxypent-2-enoate + H2O</text>
        <dbReference type="Rhea" id="RHEA:78975"/>
        <dbReference type="ChEBI" id="CHEBI:15377"/>
        <dbReference type="ChEBI" id="CHEBI:58146"/>
        <dbReference type="ChEBI" id="CHEBI:229665"/>
        <dbReference type="EC" id="4.2.1.182"/>
    </reaction>
    <physiologicalReaction direction="left-to-right" evidence="3">
        <dbReference type="Rhea" id="RHEA:78976"/>
    </physiologicalReaction>
</comment>
<dbReference type="OrthoDB" id="25253at2157"/>
<dbReference type="Proteomes" id="UP000053352">
    <property type="component" value="Unassembled WGS sequence"/>
</dbReference>
<comment type="subunit">
    <text evidence="6">Heterodimer composed of a large subunit (PMDh-L) and a small subunit (PMDh-S).</text>
</comment>
<dbReference type="AlphaFoldDB" id="A0A0V8RUH4"/>
<reference evidence="10 11" key="1">
    <citation type="submission" date="2015-11" db="EMBL/GenBank/DDBJ databases">
        <title>Genome sequence of Pyrodictium occultum PL-19, a marine hyperthermophilic archaeon isolated from Volcano, Italy.</title>
        <authorList>
            <person name="Utturkar S."/>
            <person name="Huber H."/>
            <person name="Leptihn S."/>
            <person name="Brown S."/>
            <person name="Stetter K.O."/>
            <person name="Podar M."/>
        </authorList>
    </citation>
    <scope>NUCLEOTIDE SEQUENCE [LARGE SCALE GENOMIC DNA]</scope>
    <source>
        <strain evidence="10 11">PL-19</strain>
    </source>
</reference>
<evidence type="ECO:0000256" key="3">
    <source>
        <dbReference type="ARBA" id="ARBA00045120"/>
    </source>
</evidence>
<dbReference type="GO" id="GO:0016829">
    <property type="term" value="F:lyase activity"/>
    <property type="evidence" value="ECO:0007669"/>
    <property type="project" value="UniProtKB-KW"/>
</dbReference>
<keyword evidence="1" id="KW-0408">Iron</keyword>
<dbReference type="EMBL" id="LNTB01000001">
    <property type="protein sequence ID" value="KSW11711.1"/>
    <property type="molecule type" value="Genomic_DNA"/>
</dbReference>
<dbReference type="InterPro" id="IPR007506">
    <property type="entry name" value="PMDh-L-like_dom"/>
</dbReference>
<keyword evidence="11" id="KW-1185">Reference proteome</keyword>
<name>A0A0V8RUH4_PYROC</name>
<evidence type="ECO:0000256" key="2">
    <source>
        <dbReference type="ARBA" id="ARBA00023239"/>
    </source>
</evidence>
<comment type="similarity">
    <text evidence="5">Belongs to the AcnX type II large subunit family.</text>
</comment>
<feature type="domain" description="Phosphomevalonate dehydratase large subunit-like" evidence="9">
    <location>
        <begin position="1"/>
        <end position="390"/>
    </location>
</feature>
<evidence type="ECO:0000259" key="9">
    <source>
        <dbReference type="Pfam" id="PF04412"/>
    </source>
</evidence>
<evidence type="ECO:0000313" key="10">
    <source>
        <dbReference type="EMBL" id="KSW11711.1"/>
    </source>
</evidence>
<keyword evidence="2" id="KW-0456">Lyase</keyword>
<dbReference type="PANTHER" id="PTHR36577">
    <property type="entry name" value="DUF521 DOMAIN PROTEIN (AFU_ORTHOLOGUE AFUA_6G00490)"/>
    <property type="match status" value="1"/>
</dbReference>
<evidence type="ECO:0000256" key="4">
    <source>
        <dbReference type="ARBA" id="ARBA00045299"/>
    </source>
</evidence>
<evidence type="ECO:0000313" key="11">
    <source>
        <dbReference type="Proteomes" id="UP000053352"/>
    </source>
</evidence>
<proteinExistence type="inferred from homology"/>
<dbReference type="Pfam" id="PF04412">
    <property type="entry name" value="AcnX"/>
    <property type="match status" value="1"/>
</dbReference>
<sequence length="394" mass="42459">MYLTREEERILKGEEGPARQLAMKLLVRIGEALGAERLIRISHAHVSGVSYSNIGDPGLEFIEGLASGGRVAVYSTFNPAGAPLGMDPPYPVPREHVEKQARIVKALLRMGFEPSGTCIPYALRRPRPGEHLAWGESSAVAVANTLYGARTNREGGPVALAAALVGRTYLWGLHLEENRRPTITVRVETLPRGEVEAGLLGYMIGKLFSGELPYLDAGRLTKRQVIAMCAAAAASGSTAMCVVRHVSPEDQGPPGGVERAALGPDDLREAREEVESASLDEAELFFTGCPHHPEHVVNRVLELMEAHGVSRLRRPVWIAVPGRASRPLATLAGELARRNIRILPGTCLVVSTLGRSGLKAIATDSVKSAFYLPRRHGVRVALASLEDFVKAYGA</sequence>
<comment type="caution">
    <text evidence="10">The sequence shown here is derived from an EMBL/GenBank/DDBJ whole genome shotgun (WGS) entry which is preliminary data.</text>
</comment>
<dbReference type="PANTHER" id="PTHR36577:SF3">
    <property type="entry name" value="DUF521 DOMAIN PROTEIN (AFU_ORTHOLOGUE AFUA_6G00490)"/>
    <property type="match status" value="1"/>
</dbReference>
<gene>
    <name evidence="10" type="ORF">CF15_02525</name>
</gene>
<evidence type="ECO:0000256" key="5">
    <source>
        <dbReference type="ARBA" id="ARBA00046333"/>
    </source>
</evidence>
<dbReference type="RefSeq" id="WP_058370388.1">
    <property type="nucleotide sequence ID" value="NZ_LNTB01000001.1"/>
</dbReference>
<organism evidence="10 11">
    <name type="scientific">Pyrodictium occultum</name>
    <dbReference type="NCBI Taxonomy" id="2309"/>
    <lineage>
        <taxon>Archaea</taxon>
        <taxon>Thermoproteota</taxon>
        <taxon>Thermoprotei</taxon>
        <taxon>Desulfurococcales</taxon>
        <taxon>Pyrodictiaceae</taxon>
        <taxon>Pyrodictium</taxon>
    </lineage>
</organism>
<protein>
    <recommendedName>
        <fullName evidence="8">Phosphomevalonate dehydratase large subunit</fullName>
        <ecNumber evidence="7">4.2.1.182</ecNumber>
    </recommendedName>
</protein>
<dbReference type="STRING" id="2309.CF15_02525"/>
<evidence type="ECO:0000256" key="1">
    <source>
        <dbReference type="ARBA" id="ARBA00023004"/>
    </source>
</evidence>